<feature type="region of interest" description="Disordered" evidence="2">
    <location>
        <begin position="227"/>
        <end position="260"/>
    </location>
</feature>
<proteinExistence type="predicted"/>
<reference evidence="3" key="1">
    <citation type="submission" date="2023-10" db="EMBL/GenBank/DDBJ databases">
        <authorList>
            <person name="Chen Y."/>
            <person name="Shah S."/>
            <person name="Dougan E. K."/>
            <person name="Thang M."/>
            <person name="Chan C."/>
        </authorList>
    </citation>
    <scope>NUCLEOTIDE SEQUENCE [LARGE SCALE GENOMIC DNA]</scope>
</reference>
<evidence type="ECO:0000256" key="2">
    <source>
        <dbReference type="SAM" id="MobiDB-lite"/>
    </source>
</evidence>
<evidence type="ECO:0000313" key="4">
    <source>
        <dbReference type="Proteomes" id="UP001189429"/>
    </source>
</evidence>
<sequence length="513" mass="56367">MEVLVSETRRVWIPDHPTLAYSPGRVSETCEDGRLLVVDDSGEQFHIPQDAAESVDPACLRGVEARVGAVLAFDTVASRPYRDVDPDPAVFRRGADVRLQLNSPELQRQPPERTEPQAKVNMYEQPINIYTDIGDTELVESTRVRLEAVRLHPPPATAHMQCSQELERVQEQISAAKGDVESLEQTLAKVLSYLEAKQQEEALLSKESFGKMNAIYRQTMAAQIPKARDPALAADDAPAPQLTEPLGGQDLPTAPAPSGRRLMREKADVEKLHRSFFQDGDASEVRKGWLRWSRISMTPSIDGLMEATLHAQWVEQDAFDERVDVRWAPETRSQIVLAEEIRHHDWECEALSTWASTLMWSAMLVPGAPTEGELPSAGLGIFVREGVGLHGPEYFDGSLMARESTLNTTMSSGGELVPHRPQHAVAEVPGWPPINIFGLHLRAGEGMSVKNVQICLNVGLAIAEQQCPSLTGSGWNMPAAEVEASLFTVHPQASFLAPKAIACRTAPPNAILD</sequence>
<comment type="caution">
    <text evidence="3">The sequence shown here is derived from an EMBL/GenBank/DDBJ whole genome shotgun (WGS) entry which is preliminary data.</text>
</comment>
<gene>
    <name evidence="3" type="ORF">PCOR1329_LOCUS41973</name>
</gene>
<feature type="compositionally biased region" description="Low complexity" evidence="2">
    <location>
        <begin position="230"/>
        <end position="240"/>
    </location>
</feature>
<organism evidence="3 4">
    <name type="scientific">Prorocentrum cordatum</name>
    <dbReference type="NCBI Taxonomy" id="2364126"/>
    <lineage>
        <taxon>Eukaryota</taxon>
        <taxon>Sar</taxon>
        <taxon>Alveolata</taxon>
        <taxon>Dinophyceae</taxon>
        <taxon>Prorocentrales</taxon>
        <taxon>Prorocentraceae</taxon>
        <taxon>Prorocentrum</taxon>
    </lineage>
</organism>
<keyword evidence="4" id="KW-1185">Reference proteome</keyword>
<accession>A0ABN9TST8</accession>
<feature type="coiled-coil region" evidence="1">
    <location>
        <begin position="159"/>
        <end position="200"/>
    </location>
</feature>
<evidence type="ECO:0000256" key="1">
    <source>
        <dbReference type="SAM" id="Coils"/>
    </source>
</evidence>
<evidence type="ECO:0000313" key="3">
    <source>
        <dbReference type="EMBL" id="CAK0849227.1"/>
    </source>
</evidence>
<protein>
    <submittedName>
        <fullName evidence="3">Uncharacterized protein</fullName>
    </submittedName>
</protein>
<keyword evidence="1" id="KW-0175">Coiled coil</keyword>
<name>A0ABN9TST8_9DINO</name>
<dbReference type="EMBL" id="CAUYUJ010015045">
    <property type="protein sequence ID" value="CAK0849227.1"/>
    <property type="molecule type" value="Genomic_DNA"/>
</dbReference>
<dbReference type="Proteomes" id="UP001189429">
    <property type="component" value="Unassembled WGS sequence"/>
</dbReference>